<evidence type="ECO:0000313" key="3">
    <source>
        <dbReference type="Proteomes" id="UP001199106"/>
    </source>
</evidence>
<dbReference type="Proteomes" id="UP001199106">
    <property type="component" value="Unassembled WGS sequence"/>
</dbReference>
<name>A0AAD4I526_9PLEO</name>
<proteinExistence type="predicted"/>
<evidence type="ECO:0000313" key="2">
    <source>
        <dbReference type="EMBL" id="KAG9185622.1"/>
    </source>
</evidence>
<dbReference type="AlphaFoldDB" id="A0AAD4I526"/>
<comment type="caution">
    <text evidence="2">The sequence shown here is derived from an EMBL/GenBank/DDBJ whole genome shotgun (WGS) entry which is preliminary data.</text>
</comment>
<dbReference type="EMBL" id="JAANER010000010">
    <property type="protein sequence ID" value="KAG9185622.1"/>
    <property type="molecule type" value="Genomic_DNA"/>
</dbReference>
<protein>
    <submittedName>
        <fullName evidence="2">Uncharacterized protein</fullName>
    </submittedName>
</protein>
<reference evidence="2" key="1">
    <citation type="submission" date="2021-07" db="EMBL/GenBank/DDBJ databases">
        <title>Genome Resource of American Ginseng Black Spot Pathogen Alternaria panax.</title>
        <authorList>
            <person name="Qiu C."/>
            <person name="Wang W."/>
            <person name="Liu Z."/>
        </authorList>
    </citation>
    <scope>NUCLEOTIDE SEQUENCE</scope>
    <source>
        <strain evidence="2">BNCC115425</strain>
    </source>
</reference>
<feature type="region of interest" description="Disordered" evidence="1">
    <location>
        <begin position="1"/>
        <end position="26"/>
    </location>
</feature>
<organism evidence="2 3">
    <name type="scientific">Alternaria panax</name>
    <dbReference type="NCBI Taxonomy" id="48097"/>
    <lineage>
        <taxon>Eukaryota</taxon>
        <taxon>Fungi</taxon>
        <taxon>Dikarya</taxon>
        <taxon>Ascomycota</taxon>
        <taxon>Pezizomycotina</taxon>
        <taxon>Dothideomycetes</taxon>
        <taxon>Pleosporomycetidae</taxon>
        <taxon>Pleosporales</taxon>
        <taxon>Pleosporineae</taxon>
        <taxon>Pleosporaceae</taxon>
        <taxon>Alternaria</taxon>
        <taxon>Alternaria sect. Panax</taxon>
    </lineage>
</organism>
<keyword evidence="3" id="KW-1185">Reference proteome</keyword>
<accession>A0AAD4I526</accession>
<gene>
    <name evidence="2" type="ORF">G6011_06953</name>
</gene>
<evidence type="ECO:0000256" key="1">
    <source>
        <dbReference type="SAM" id="MobiDB-lite"/>
    </source>
</evidence>
<sequence>MNCPSRTDPEFPEWYNQNPNALNKDATTRTDLGYLANTRARDDKRIDCHNIDNGTAIDHRQATEEDGRLQPKALDGLRKRSPATRKEDHGIADTAIRQSAIFNEEQNVDRPKRRGGVFGGAVEVVRKYLKFVGPGFMVAVAYIDPGEP</sequence>